<comment type="similarity">
    <text evidence="2 6">Belongs to the transposase mutator family.</text>
</comment>
<evidence type="ECO:0000256" key="6">
    <source>
        <dbReference type="RuleBase" id="RU365089"/>
    </source>
</evidence>
<keyword evidence="3 6" id="KW-0815">Transposition</keyword>
<dbReference type="InterPro" id="IPR001207">
    <property type="entry name" value="Transposase_mutator"/>
</dbReference>
<evidence type="ECO:0000313" key="7">
    <source>
        <dbReference type="EMBL" id="OWM36020.1"/>
    </source>
</evidence>
<evidence type="ECO:0000256" key="2">
    <source>
        <dbReference type="ARBA" id="ARBA00010961"/>
    </source>
</evidence>
<organism evidence="7 8">
    <name type="scientific">Corynebacterium diphtheriae bv. mitis</name>
    <dbReference type="NCBI Taxonomy" id="1806053"/>
    <lineage>
        <taxon>Bacteria</taxon>
        <taxon>Bacillati</taxon>
        <taxon>Actinomycetota</taxon>
        <taxon>Actinomycetes</taxon>
        <taxon>Mycobacteriales</taxon>
        <taxon>Corynebacteriaceae</taxon>
        <taxon>Corynebacterium</taxon>
    </lineage>
</organism>
<sequence>MIFLDALRVKIRDNEHVVNKAVYMAVGVDMEGIKHIVGLWVATNEGAAFWSQVCAEIANRGVNNVFIIYCDALKGFPEAI</sequence>
<protein>
    <recommendedName>
        <fullName evidence="6">Mutator family transposase</fullName>
    </recommendedName>
</protein>
<dbReference type="PANTHER" id="PTHR33217:SF8">
    <property type="entry name" value="MUTATOR FAMILY TRANSPOSASE"/>
    <property type="match status" value="1"/>
</dbReference>
<evidence type="ECO:0000313" key="8">
    <source>
        <dbReference type="Proteomes" id="UP000197692"/>
    </source>
</evidence>
<dbReference type="GO" id="GO:0006313">
    <property type="term" value="P:DNA transposition"/>
    <property type="evidence" value="ECO:0007669"/>
    <property type="project" value="UniProtKB-UniRule"/>
</dbReference>
<keyword evidence="4 6" id="KW-0238">DNA-binding</keyword>
<keyword evidence="5 6" id="KW-0233">DNA recombination</keyword>
<dbReference type="Pfam" id="PF00872">
    <property type="entry name" value="Transposase_mut"/>
    <property type="match status" value="1"/>
</dbReference>
<dbReference type="PANTHER" id="PTHR33217">
    <property type="entry name" value="TRANSPOSASE FOR INSERTION SEQUENCE ELEMENT IS1081"/>
    <property type="match status" value="1"/>
</dbReference>
<accession>A0A854NJN0</accession>
<dbReference type="EMBL" id="LSZF01000001">
    <property type="protein sequence ID" value="OWM36020.1"/>
    <property type="molecule type" value="Genomic_DNA"/>
</dbReference>
<gene>
    <name evidence="7" type="ORF">AY602_00315</name>
</gene>
<evidence type="ECO:0000256" key="5">
    <source>
        <dbReference type="ARBA" id="ARBA00023172"/>
    </source>
</evidence>
<keyword evidence="6" id="KW-0814">Transposable element</keyword>
<comment type="caution">
    <text evidence="7">The sequence shown here is derived from an EMBL/GenBank/DDBJ whole genome shotgun (WGS) entry which is preliminary data.</text>
</comment>
<proteinExistence type="inferred from homology"/>
<name>A0A854NJN0_CORDP</name>
<dbReference type="GO" id="GO:0004803">
    <property type="term" value="F:transposase activity"/>
    <property type="evidence" value="ECO:0007669"/>
    <property type="project" value="UniProtKB-UniRule"/>
</dbReference>
<evidence type="ECO:0000256" key="3">
    <source>
        <dbReference type="ARBA" id="ARBA00022578"/>
    </source>
</evidence>
<dbReference type="Proteomes" id="UP000197692">
    <property type="component" value="Unassembled WGS sequence"/>
</dbReference>
<reference evidence="8" key="1">
    <citation type="submission" date="2016-02" db="EMBL/GenBank/DDBJ databases">
        <title>Genomic analyses of a collection of pathogenic Corynebacterium diphtheriae.</title>
        <authorList>
            <person name="Sangal V."/>
            <person name="Titov L."/>
        </authorList>
    </citation>
    <scope>NUCLEOTIDE SEQUENCE [LARGE SCALE GENOMIC DNA]</scope>
    <source>
        <strain evidence="8">1438</strain>
    </source>
</reference>
<comment type="function">
    <text evidence="1 6">Required for the transposition of the insertion element.</text>
</comment>
<evidence type="ECO:0000256" key="4">
    <source>
        <dbReference type="ARBA" id="ARBA00023125"/>
    </source>
</evidence>
<dbReference type="AlphaFoldDB" id="A0A854NJN0"/>
<evidence type="ECO:0000256" key="1">
    <source>
        <dbReference type="ARBA" id="ARBA00002190"/>
    </source>
</evidence>
<dbReference type="GO" id="GO:0003677">
    <property type="term" value="F:DNA binding"/>
    <property type="evidence" value="ECO:0007669"/>
    <property type="project" value="UniProtKB-UniRule"/>
</dbReference>